<evidence type="ECO:0008006" key="5">
    <source>
        <dbReference type="Google" id="ProtNLM"/>
    </source>
</evidence>
<dbReference type="AlphaFoldDB" id="A0A512IGD8"/>
<name>A0A512IGD8_9MICC</name>
<evidence type="ECO:0000313" key="4">
    <source>
        <dbReference type="Proteomes" id="UP000321103"/>
    </source>
</evidence>
<dbReference type="EMBL" id="BJZS01000097">
    <property type="protein sequence ID" value="GEO96764.1"/>
    <property type="molecule type" value="Genomic_DNA"/>
</dbReference>
<feature type="compositionally biased region" description="Pro residues" evidence="1">
    <location>
        <begin position="35"/>
        <end position="44"/>
    </location>
</feature>
<dbReference type="InterPro" id="IPR010178">
    <property type="entry name" value="Lit"/>
</dbReference>
<feature type="region of interest" description="Disordered" evidence="1">
    <location>
        <begin position="1"/>
        <end position="96"/>
    </location>
</feature>
<sequence length="353" mass="37432">MPSSSNDKAPWQQAGSAAADARRGEDPVWTGLLPAVPPADPAPEPGTAAESGRDGAPAREGGTGPAEGTAGAAGSGRAPGGSRAVGAADVGEDEEADAEARRRAALRRDALADEPRFPRLQQVFLALLLPLALLAAAVRTVATPLFLWSEYHRPGFPADRYGFSTDERMVYGSYGLDYVLNWAPPEFLGGLVGPGGGRLFLGSEVAHMTDVKIVLQSALAAVAVLAVLGLVSSLYLRAKAPGAASGALFFGSWLTVVLLVLLAVAAVLGWEQFFALFHSLFFAEGSWTFRVSDTLIRLYPTQFWMDAAITVGALTLLGALAVMAATWPTAFRRHRALDRVRRRQELKRRLAGR</sequence>
<feature type="transmembrane region" description="Helical" evidence="2">
    <location>
        <begin position="248"/>
        <end position="270"/>
    </location>
</feature>
<feature type="transmembrane region" description="Helical" evidence="2">
    <location>
        <begin position="307"/>
        <end position="331"/>
    </location>
</feature>
<dbReference type="Pfam" id="PF07314">
    <property type="entry name" value="Lit"/>
    <property type="match status" value="1"/>
</dbReference>
<accession>A0A512IGD8</accession>
<feature type="transmembrane region" description="Helical" evidence="2">
    <location>
        <begin position="123"/>
        <end position="147"/>
    </location>
</feature>
<keyword evidence="2" id="KW-0472">Membrane</keyword>
<keyword evidence="2" id="KW-0812">Transmembrane</keyword>
<dbReference type="NCBIfam" id="TIGR01906">
    <property type="entry name" value="integ_TIGR01906"/>
    <property type="match status" value="1"/>
</dbReference>
<feature type="compositionally biased region" description="Gly residues" evidence="1">
    <location>
        <begin position="61"/>
        <end position="79"/>
    </location>
</feature>
<evidence type="ECO:0000313" key="3">
    <source>
        <dbReference type="EMBL" id="GEO96764.1"/>
    </source>
</evidence>
<dbReference type="RefSeq" id="WP_232319327.1">
    <property type="nucleotide sequence ID" value="NZ_BJZS01000097.1"/>
</dbReference>
<feature type="compositionally biased region" description="Low complexity" evidence="1">
    <location>
        <begin position="80"/>
        <end position="89"/>
    </location>
</feature>
<protein>
    <recommendedName>
        <fullName evidence="5">TIGR01906 family membrane protein</fullName>
    </recommendedName>
</protein>
<comment type="caution">
    <text evidence="3">The sequence shown here is derived from an EMBL/GenBank/DDBJ whole genome shotgun (WGS) entry which is preliminary data.</text>
</comment>
<keyword evidence="2" id="KW-1133">Transmembrane helix</keyword>
<reference evidence="3 4" key="1">
    <citation type="submission" date="2019-07" db="EMBL/GenBank/DDBJ databases">
        <title>Whole genome shotgun sequence of Kocuria turfanensis NBRC 107627.</title>
        <authorList>
            <person name="Hosoyama A."/>
            <person name="Uohara A."/>
            <person name="Ohji S."/>
            <person name="Ichikawa N."/>
        </authorList>
    </citation>
    <scope>NUCLEOTIDE SEQUENCE [LARGE SCALE GENOMIC DNA]</scope>
    <source>
        <strain evidence="3 4">NBRC 107627</strain>
    </source>
</reference>
<organism evidence="3 4">
    <name type="scientific">Kocuria turfanensis</name>
    <dbReference type="NCBI Taxonomy" id="388357"/>
    <lineage>
        <taxon>Bacteria</taxon>
        <taxon>Bacillati</taxon>
        <taxon>Actinomycetota</taxon>
        <taxon>Actinomycetes</taxon>
        <taxon>Micrococcales</taxon>
        <taxon>Micrococcaceae</taxon>
        <taxon>Kocuria</taxon>
    </lineage>
</organism>
<feature type="transmembrane region" description="Helical" evidence="2">
    <location>
        <begin position="213"/>
        <end position="236"/>
    </location>
</feature>
<proteinExistence type="predicted"/>
<evidence type="ECO:0000256" key="2">
    <source>
        <dbReference type="SAM" id="Phobius"/>
    </source>
</evidence>
<keyword evidence="4" id="KW-1185">Reference proteome</keyword>
<evidence type="ECO:0000256" key="1">
    <source>
        <dbReference type="SAM" id="MobiDB-lite"/>
    </source>
</evidence>
<dbReference type="Proteomes" id="UP000321103">
    <property type="component" value="Unassembled WGS sequence"/>
</dbReference>
<gene>
    <name evidence="3" type="ORF">KTU01_28870</name>
</gene>
<dbReference type="STRING" id="388357.GCA_001580365_03176"/>